<accession>A0A3N1XYI5</accession>
<dbReference type="InterPro" id="IPR051204">
    <property type="entry name" value="ABC_transp_perm/SBD"/>
</dbReference>
<dbReference type="CDD" id="cd06261">
    <property type="entry name" value="TM_PBP2"/>
    <property type="match status" value="1"/>
</dbReference>
<feature type="domain" description="ABC transmembrane type-1" evidence="7">
    <location>
        <begin position="16"/>
        <end position="200"/>
    </location>
</feature>
<evidence type="ECO:0000256" key="2">
    <source>
        <dbReference type="ARBA" id="ARBA00022448"/>
    </source>
</evidence>
<dbReference type="Gene3D" id="1.10.3720.10">
    <property type="entry name" value="MetI-like"/>
    <property type="match status" value="1"/>
</dbReference>
<evidence type="ECO:0000256" key="6">
    <source>
        <dbReference type="RuleBase" id="RU363032"/>
    </source>
</evidence>
<evidence type="ECO:0000313" key="9">
    <source>
        <dbReference type="Proteomes" id="UP000273083"/>
    </source>
</evidence>
<dbReference type="GO" id="GO:0031460">
    <property type="term" value="P:glycine betaine transport"/>
    <property type="evidence" value="ECO:0007669"/>
    <property type="project" value="TreeGrafter"/>
</dbReference>
<keyword evidence="3 6" id="KW-0812">Transmembrane</keyword>
<dbReference type="PANTHER" id="PTHR30177:SF4">
    <property type="entry name" value="OSMOPROTECTANT IMPORT PERMEASE PROTEIN OSMW"/>
    <property type="match status" value="1"/>
</dbReference>
<dbReference type="AlphaFoldDB" id="A0A3N1XYI5"/>
<proteinExistence type="inferred from homology"/>
<sequence length="208" mass="22634">MIDYLLRYHDKLFKAFLEHIEIVFVTLVISIILAGILTYIMMYSQLLTKVMMNLFAMIYSIPSLALFSILVPITGLGKDTAIIVLVLYNQYLILRNAIDGLNNVEASIIEAATGMGMSKSQILFQVRLPLALKAIFSGIHLSVVSTIGIATIAASINAGGIGSVLLDGLRTLNTAKILWGALLSSGLAIMVNALLNIIEKRLTVIRNI</sequence>
<feature type="transmembrane region" description="Helical" evidence="6">
    <location>
        <begin position="134"/>
        <end position="157"/>
    </location>
</feature>
<protein>
    <submittedName>
        <fullName evidence="8">Osmoprotectant transport system permease protein</fullName>
    </submittedName>
</protein>
<evidence type="ECO:0000259" key="7">
    <source>
        <dbReference type="PROSITE" id="PS50928"/>
    </source>
</evidence>
<name>A0A3N1XYI5_9FIRM</name>
<dbReference type="GO" id="GO:0055085">
    <property type="term" value="P:transmembrane transport"/>
    <property type="evidence" value="ECO:0007669"/>
    <property type="project" value="InterPro"/>
</dbReference>
<feature type="transmembrane region" description="Helical" evidence="6">
    <location>
        <begin position="177"/>
        <end position="198"/>
    </location>
</feature>
<feature type="transmembrane region" description="Helical" evidence="6">
    <location>
        <begin position="20"/>
        <end position="42"/>
    </location>
</feature>
<evidence type="ECO:0000256" key="4">
    <source>
        <dbReference type="ARBA" id="ARBA00022989"/>
    </source>
</evidence>
<organism evidence="8 9">
    <name type="scientific">Mobilisporobacter senegalensis</name>
    <dbReference type="NCBI Taxonomy" id="1329262"/>
    <lineage>
        <taxon>Bacteria</taxon>
        <taxon>Bacillati</taxon>
        <taxon>Bacillota</taxon>
        <taxon>Clostridia</taxon>
        <taxon>Lachnospirales</taxon>
        <taxon>Lachnospiraceae</taxon>
        <taxon>Mobilisporobacter</taxon>
    </lineage>
</organism>
<dbReference type="RefSeq" id="WP_123607756.1">
    <property type="nucleotide sequence ID" value="NZ_RJVG01000001.1"/>
</dbReference>
<comment type="subcellular location">
    <subcellularLocation>
        <location evidence="6">Cell membrane</location>
        <topology evidence="6">Multi-pass membrane protein</topology>
    </subcellularLocation>
    <subcellularLocation>
        <location evidence="1">Membrane</location>
        <topology evidence="1">Multi-pass membrane protein</topology>
    </subcellularLocation>
</comment>
<keyword evidence="5 6" id="KW-0472">Membrane</keyword>
<dbReference type="GO" id="GO:0005886">
    <property type="term" value="C:plasma membrane"/>
    <property type="evidence" value="ECO:0007669"/>
    <property type="project" value="UniProtKB-SubCell"/>
</dbReference>
<dbReference type="OrthoDB" id="34174at2"/>
<gene>
    <name evidence="8" type="ORF">EDD66_101283</name>
</gene>
<comment type="similarity">
    <text evidence="6">Belongs to the binding-protein-dependent transport system permease family.</text>
</comment>
<keyword evidence="2 6" id="KW-0813">Transport</keyword>
<evidence type="ECO:0000256" key="5">
    <source>
        <dbReference type="ARBA" id="ARBA00023136"/>
    </source>
</evidence>
<comment type="caution">
    <text evidence="8">The sequence shown here is derived from an EMBL/GenBank/DDBJ whole genome shotgun (WGS) entry which is preliminary data.</text>
</comment>
<evidence type="ECO:0000256" key="1">
    <source>
        <dbReference type="ARBA" id="ARBA00004141"/>
    </source>
</evidence>
<feature type="transmembrane region" description="Helical" evidence="6">
    <location>
        <begin position="54"/>
        <end position="74"/>
    </location>
</feature>
<keyword evidence="9" id="KW-1185">Reference proteome</keyword>
<keyword evidence="4 6" id="KW-1133">Transmembrane helix</keyword>
<dbReference type="InterPro" id="IPR000515">
    <property type="entry name" value="MetI-like"/>
</dbReference>
<evidence type="ECO:0000313" key="8">
    <source>
        <dbReference type="EMBL" id="ROR31665.1"/>
    </source>
</evidence>
<dbReference type="Pfam" id="PF00528">
    <property type="entry name" value="BPD_transp_1"/>
    <property type="match status" value="1"/>
</dbReference>
<reference evidence="8 9" key="1">
    <citation type="submission" date="2018-11" db="EMBL/GenBank/DDBJ databases">
        <title>Genomic Encyclopedia of Type Strains, Phase IV (KMG-IV): sequencing the most valuable type-strain genomes for metagenomic binning, comparative biology and taxonomic classification.</title>
        <authorList>
            <person name="Goeker M."/>
        </authorList>
    </citation>
    <scope>NUCLEOTIDE SEQUENCE [LARGE SCALE GENOMIC DNA]</scope>
    <source>
        <strain evidence="8 9">DSM 26537</strain>
    </source>
</reference>
<dbReference type="SUPFAM" id="SSF161098">
    <property type="entry name" value="MetI-like"/>
    <property type="match status" value="1"/>
</dbReference>
<dbReference type="PANTHER" id="PTHR30177">
    <property type="entry name" value="GLYCINE BETAINE/L-PROLINE TRANSPORT SYSTEM PERMEASE PROTEIN PROW"/>
    <property type="match status" value="1"/>
</dbReference>
<dbReference type="PROSITE" id="PS50928">
    <property type="entry name" value="ABC_TM1"/>
    <property type="match status" value="1"/>
</dbReference>
<evidence type="ECO:0000256" key="3">
    <source>
        <dbReference type="ARBA" id="ARBA00022692"/>
    </source>
</evidence>
<dbReference type="Proteomes" id="UP000273083">
    <property type="component" value="Unassembled WGS sequence"/>
</dbReference>
<dbReference type="EMBL" id="RJVG01000001">
    <property type="protein sequence ID" value="ROR31665.1"/>
    <property type="molecule type" value="Genomic_DNA"/>
</dbReference>
<dbReference type="InterPro" id="IPR035906">
    <property type="entry name" value="MetI-like_sf"/>
</dbReference>